<reference evidence="6" key="1">
    <citation type="journal article" date="2016" name="Proc. Natl. Acad. Sci. U.S.A.">
        <title>Functional and topological diversity of LOV domain photoreceptors.</title>
        <authorList>
            <person name="Glantz S.T."/>
            <person name="Carpenter E.J."/>
            <person name="Melkonian M."/>
            <person name="Gardner K.H."/>
            <person name="Boyden E.S."/>
            <person name="Wong G.K."/>
            <person name="Chow B.Y."/>
        </authorList>
    </citation>
    <scope>NUCLEOTIDE SEQUENCE</scope>
    <source>
        <strain evidence="5">OBUY_2000952</strain>
        <strain evidence="6">PVGP_2001873</strain>
    </source>
</reference>
<dbReference type="EMBL" id="KU700560">
    <property type="protein sequence ID" value="AML78315.1"/>
    <property type="molecule type" value="mRNA"/>
</dbReference>
<evidence type="ECO:0000259" key="4">
    <source>
        <dbReference type="PROSITE" id="PS50112"/>
    </source>
</evidence>
<keyword evidence="1" id="KW-0285">Flavoprotein</keyword>
<evidence type="ECO:0000256" key="2">
    <source>
        <dbReference type="ARBA" id="ARBA00022643"/>
    </source>
</evidence>
<accession>A0A126X0R5</accession>
<keyword evidence="2" id="KW-0288">FMN</keyword>
<dbReference type="PANTHER" id="PTHR47429">
    <property type="entry name" value="PROTEIN TWIN LOV 1"/>
    <property type="match status" value="1"/>
</dbReference>
<dbReference type="CDD" id="cd00130">
    <property type="entry name" value="PAS"/>
    <property type="match status" value="1"/>
</dbReference>
<dbReference type="InterPro" id="IPR035965">
    <property type="entry name" value="PAS-like_dom_sf"/>
</dbReference>
<feature type="domain" description="PAS" evidence="4">
    <location>
        <begin position="163"/>
        <end position="213"/>
    </location>
</feature>
<dbReference type="NCBIfam" id="TIGR00229">
    <property type="entry name" value="sensory_box"/>
    <property type="match status" value="1"/>
</dbReference>
<dbReference type="GO" id="GO:0005634">
    <property type="term" value="C:nucleus"/>
    <property type="evidence" value="ECO:0007669"/>
    <property type="project" value="TreeGrafter"/>
</dbReference>
<proteinExistence type="evidence at transcript level"/>
<name>A0A126X0R5_PORPP</name>
<dbReference type="EMBL" id="KU700259">
    <property type="protein sequence ID" value="AML78075.1"/>
    <property type="molecule type" value="mRNA"/>
</dbReference>
<dbReference type="Pfam" id="PF13426">
    <property type="entry name" value="PAS_9"/>
    <property type="match status" value="1"/>
</dbReference>
<dbReference type="AlphaFoldDB" id="A0A126X0R5"/>
<evidence type="ECO:0000256" key="3">
    <source>
        <dbReference type="ARBA" id="ARBA00022991"/>
    </source>
</evidence>
<evidence type="ECO:0000256" key="1">
    <source>
        <dbReference type="ARBA" id="ARBA00022630"/>
    </source>
</evidence>
<dbReference type="SUPFAM" id="SSF55785">
    <property type="entry name" value="PYP-like sensor domain (PAS domain)"/>
    <property type="match status" value="1"/>
</dbReference>
<evidence type="ECO:0000313" key="5">
    <source>
        <dbReference type="EMBL" id="AML78075.1"/>
    </source>
</evidence>
<protein>
    <submittedName>
        <fullName evidence="6">Putative LOV domain-containing protein</fullName>
    </submittedName>
</protein>
<dbReference type="PROSITE" id="PS50112">
    <property type="entry name" value="PAS"/>
    <property type="match status" value="1"/>
</dbReference>
<evidence type="ECO:0000313" key="6">
    <source>
        <dbReference type="EMBL" id="AML78315.1"/>
    </source>
</evidence>
<sequence length="284" mass="32415">MSCYNFGFFRTRGWMTRIRGQAADRHTRASAAVQRGIYVCAERGEVGARRREKCRGRRKSRKVGSQQTELELALGFDPQERHRGRFVYRYLIIMGKGQKAEVANANMVVVPTGSKYQIKSLEKEAAWKPIKKIRDADLELLYAMEKEGAMFCVTDPDLPDHPIVYASPKFLSYTGYTEKDIVGTNCRFLQGEETEGEDVADIRNALKTTEDTSVFLYNYKKDGTGFYNQFFMTPLRKKSMFGGAGKPAYFLGVQTECDTKEDKNSVNNACKLLRDRQYKLAEFA</sequence>
<dbReference type="PANTHER" id="PTHR47429:SF2">
    <property type="entry name" value="PROTEIN TWIN LOV 1"/>
    <property type="match status" value="1"/>
</dbReference>
<keyword evidence="3" id="KW-0157">Chromophore</keyword>
<organism evidence="6">
    <name type="scientific">Porphyridium purpureum</name>
    <name type="common">Red alga</name>
    <name type="synonym">Porphyridium cruentum</name>
    <dbReference type="NCBI Taxonomy" id="35688"/>
    <lineage>
        <taxon>Eukaryota</taxon>
        <taxon>Rhodophyta</taxon>
        <taxon>Bangiophyceae</taxon>
        <taxon>Porphyridiales</taxon>
        <taxon>Porphyridiaceae</taxon>
        <taxon>Porphyridium</taxon>
    </lineage>
</organism>
<dbReference type="Gene3D" id="3.30.450.20">
    <property type="entry name" value="PAS domain"/>
    <property type="match status" value="1"/>
</dbReference>
<dbReference type="InterPro" id="IPR000014">
    <property type="entry name" value="PAS"/>
</dbReference>